<dbReference type="VEuPathDB" id="MicrosporidiaDB:AEWR_080850"/>
<gene>
    <name evidence="3" type="ORF">ECU08_0840</name>
</gene>
<dbReference type="PANTHER" id="PTHR23082">
    <property type="entry name" value="TRANSCRIPTION INITIATION FACTOR IIIC TFIIIC , POLYPEPTIDE 3-RELATED"/>
    <property type="match status" value="1"/>
</dbReference>
<proteinExistence type="predicted"/>
<dbReference type="SMART" id="SM00028">
    <property type="entry name" value="TPR"/>
    <property type="match status" value="3"/>
</dbReference>
<feature type="repeat" description="TPR" evidence="1">
    <location>
        <begin position="76"/>
        <end position="109"/>
    </location>
</feature>
<dbReference type="Pfam" id="PF13181">
    <property type="entry name" value="TPR_8"/>
    <property type="match status" value="1"/>
</dbReference>
<name>M1JI08_ENCCN</name>
<sequence>MSLHRSPRLMTYVGWLSGEEEWLVRRPRRKSSSRGSQRVAKARSLLAIANNLYVRNDLGRCTEVLKEAICLVPRNPQPYFTLGLIFEERGDITKAYYCFLVAAHLQKNNYGLWSKLYDYSRQLGYNRERIYFIEVLQRRGSKREMVVEKMSLYQGDKFRELTCRIELFEFDGVDDGIFRAIHEEITHKARLARLAKKLLGHLSKDEASCSDYYVEQLIILKYEASDFGDMKMVFDRHLLRRNVTLSVRLRVIYIMACLHGEKDRNAEECIDSFLEDDEVWSEIADVDLLKQLVDLLIENDMASEVTRLLGRIRNRFGDQREFVYWKLGRMLHDKGEYDEALLYYKLVLETNPGNDDVKSRIHSIYTGLGNHEMAKKYETIAQLIGIVDGRNKKGCAYSPEMCMGTRALYESTKAFVNDREKFIESNGTLVDDFLKNRFIFEKKKKRSSTGIGLYRQRHSSNPAALEPGGGDRVMRDGASDGFRFVDLHGLSIDEWFNVVSGQIFSLLSIRRIEEAMSLIFRSLEAYIFRHRSDIICKLAFAGLKASLMFGEFGDFVSLIRSMICHTGNYSYAYLLFYFSNFFMSFQKNSDFSYFQKYLQRVCRRRLRISLSSEDESSSMPLEPGEKPEDGEMGVYEGAPSAEVCREDGTRRRATGVSHFLFLNAHIPNLLQSKTVEMMSSLQMEGSPSEGIILASMFLIHSKSRRVSDRNMFVRKGISVLKRLKERSRGEDARIISYNIGKAYQFFGFPGLAESFYVEALGTSDTELRRLAQFNLYLIYKKNNTMQLFKNIVDGD</sequence>
<dbReference type="VEuPathDB" id="MicrosporidiaDB:M970_080850"/>
<protein>
    <submittedName>
        <fullName evidence="3">Transcription factor tau-like protein</fullName>
    </submittedName>
</protein>
<dbReference type="GO" id="GO:0006383">
    <property type="term" value="P:transcription by RNA polymerase III"/>
    <property type="evidence" value="ECO:0007669"/>
    <property type="project" value="InterPro"/>
</dbReference>
<dbReference type="VEuPathDB" id="MicrosporidiaDB:AEWQ_080840"/>
<feature type="repeat" description="TPR" evidence="1">
    <location>
        <begin position="321"/>
        <end position="354"/>
    </location>
</feature>
<reference evidence="3" key="1">
    <citation type="journal article" date="2013" name="Eukaryot. Cell">
        <title>Extremely Reduced Levels of Heterozygosity in the Vertebrate Pathogen Encephalitozoon cuniculi.</title>
        <authorList>
            <person name="Selman M."/>
            <person name="Sak B."/>
            <person name="Kvac M."/>
            <person name="Farinelli L."/>
            <person name="Weiss L.M."/>
            <person name="Corradi N."/>
        </authorList>
    </citation>
    <scope>NUCLEOTIDE SEQUENCE</scope>
</reference>
<dbReference type="AlphaFoldDB" id="M1JI08"/>
<organism evidence="3">
    <name type="scientific">Encephalitozoon cuniculi</name>
    <name type="common">Microsporidian parasite</name>
    <dbReference type="NCBI Taxonomy" id="6035"/>
    <lineage>
        <taxon>Eukaryota</taxon>
        <taxon>Fungi</taxon>
        <taxon>Fungi incertae sedis</taxon>
        <taxon>Microsporidia</taxon>
        <taxon>Unikaryonidae</taxon>
        <taxon>Encephalitozoon</taxon>
    </lineage>
</organism>
<evidence type="ECO:0000313" key="3">
    <source>
        <dbReference type="EMBL" id="AGE95019.1"/>
    </source>
</evidence>
<dbReference type="InterPro" id="IPR019734">
    <property type="entry name" value="TPR_rpt"/>
</dbReference>
<keyword evidence="1" id="KW-0802">TPR repeat</keyword>
<dbReference type="PANTHER" id="PTHR23082:SF0">
    <property type="entry name" value="GENERAL TRANSCRIPTION FACTOR 3C POLYPEPTIDE 3"/>
    <property type="match status" value="1"/>
</dbReference>
<dbReference type="GO" id="GO:0000127">
    <property type="term" value="C:transcription factor TFIIIC complex"/>
    <property type="evidence" value="ECO:0007669"/>
    <property type="project" value="TreeGrafter"/>
</dbReference>
<dbReference type="SUPFAM" id="SSF48452">
    <property type="entry name" value="TPR-like"/>
    <property type="match status" value="1"/>
</dbReference>
<evidence type="ECO:0000256" key="1">
    <source>
        <dbReference type="PROSITE-ProRule" id="PRU00339"/>
    </source>
</evidence>
<evidence type="ECO:0000256" key="2">
    <source>
        <dbReference type="SAM" id="MobiDB-lite"/>
    </source>
</evidence>
<dbReference type="VEuPathDB" id="MicrosporidiaDB:ECU08_0840"/>
<feature type="region of interest" description="Disordered" evidence="2">
    <location>
        <begin position="613"/>
        <end position="633"/>
    </location>
</feature>
<dbReference type="InterPro" id="IPR011990">
    <property type="entry name" value="TPR-like_helical_dom_sf"/>
</dbReference>
<dbReference type="PROSITE" id="PS50005">
    <property type="entry name" value="TPR"/>
    <property type="match status" value="2"/>
</dbReference>
<dbReference type="EMBL" id="KC513605">
    <property type="protein sequence ID" value="AGE95019.1"/>
    <property type="molecule type" value="Genomic_DNA"/>
</dbReference>
<accession>M1JI08</accession>
<dbReference type="InterPro" id="IPR039340">
    <property type="entry name" value="Tfc4/TFIIIC-102/Sfc4"/>
</dbReference>
<dbReference type="VEuPathDB" id="MicrosporidiaDB:AEWD_080800"/>
<dbReference type="Gene3D" id="1.25.40.10">
    <property type="entry name" value="Tetratricopeptide repeat domain"/>
    <property type="match status" value="2"/>
</dbReference>